<dbReference type="AlphaFoldDB" id="A0A8W8JJT7"/>
<keyword evidence="2" id="KW-1185">Reference proteome</keyword>
<reference evidence="1" key="1">
    <citation type="submission" date="2022-08" db="UniProtKB">
        <authorList>
            <consortium name="EnsemblMetazoa"/>
        </authorList>
    </citation>
    <scope>IDENTIFICATION</scope>
    <source>
        <strain evidence="1">05x7-T-G4-1.051#20</strain>
    </source>
</reference>
<dbReference type="Proteomes" id="UP000005408">
    <property type="component" value="Unassembled WGS sequence"/>
</dbReference>
<evidence type="ECO:0000313" key="1">
    <source>
        <dbReference type="EnsemblMetazoa" id="G19606.1:cds"/>
    </source>
</evidence>
<organism evidence="1 2">
    <name type="scientific">Magallana gigas</name>
    <name type="common">Pacific oyster</name>
    <name type="synonym">Crassostrea gigas</name>
    <dbReference type="NCBI Taxonomy" id="29159"/>
    <lineage>
        <taxon>Eukaryota</taxon>
        <taxon>Metazoa</taxon>
        <taxon>Spiralia</taxon>
        <taxon>Lophotrochozoa</taxon>
        <taxon>Mollusca</taxon>
        <taxon>Bivalvia</taxon>
        <taxon>Autobranchia</taxon>
        <taxon>Pteriomorphia</taxon>
        <taxon>Ostreida</taxon>
        <taxon>Ostreoidea</taxon>
        <taxon>Ostreidae</taxon>
        <taxon>Magallana</taxon>
    </lineage>
</organism>
<evidence type="ECO:0000313" key="2">
    <source>
        <dbReference type="Proteomes" id="UP000005408"/>
    </source>
</evidence>
<dbReference type="OrthoDB" id="6092766at2759"/>
<proteinExistence type="predicted"/>
<protein>
    <submittedName>
        <fullName evidence="1">Uncharacterized protein</fullName>
    </submittedName>
</protein>
<name>A0A8W8JJT7_MAGGI</name>
<accession>A0A8W8JJT7</accession>
<sequence length="431" mass="49250">MSSFRMQDMEEEIGLAFGNGKTACSVKVEIQELNQSMEVGAGDVFLKISKAIALLSSITGYNSFPVHQFTISFSVLSNILQKLGTQLKSSTPQVEEDKVYSALLRYQDSELRSEAVGVEDLLFNAHAYLKEIDEEAHESVVVKLEDRFPNDDTVRFLGKLKAKAYELLTNSDRESAHRASVYINLYFRLAILRTLVLWQVFCIKQRSGHDKASTQGVLAMLTESKNSDMEVVRYVTETNHQKAVFLTVFHPTENENFVNFLRIHQIKIPCIGQNKHFFDPTRYICSSRSPEIKLEMSSWYKGRIGGSKSKSAACEFKLEPVEKLNMDNIFFLRSKKWSDHYVYMEEGGKCFSVSGQPGPEGQWKVVQFENDGSPPKYTMSPVKWPCQFLVVRSFLWFVSIEGTKNLKKIKDRGSWDILDVKDRHSSPKYNC</sequence>
<dbReference type="EnsemblMetazoa" id="G19606.1">
    <property type="protein sequence ID" value="G19606.1:cds"/>
    <property type="gene ID" value="G19606"/>
</dbReference>